<keyword evidence="3" id="KW-1185">Reference proteome</keyword>
<organism evidence="2 3">
    <name type="scientific">Candidatus Sulfobium mesophilum</name>
    <dbReference type="NCBI Taxonomy" id="2016548"/>
    <lineage>
        <taxon>Bacteria</taxon>
        <taxon>Pseudomonadati</taxon>
        <taxon>Nitrospirota</taxon>
        <taxon>Nitrospiria</taxon>
        <taxon>Nitrospirales</taxon>
        <taxon>Nitrospiraceae</taxon>
        <taxon>Candidatus Sulfobium</taxon>
    </lineage>
</organism>
<protein>
    <submittedName>
        <fullName evidence="2">Glycosyl hydrolase, glucoamylase</fullName>
        <ecNumber evidence="2">3.2.1.3</ecNumber>
    </submittedName>
</protein>
<dbReference type="GO" id="GO:0004339">
    <property type="term" value="F:glucan 1,4-alpha-glucosidase activity"/>
    <property type="evidence" value="ECO:0007669"/>
    <property type="project" value="UniProtKB-EC"/>
</dbReference>
<proteinExistence type="predicted"/>
<dbReference type="InterPro" id="IPR012341">
    <property type="entry name" value="6hp_glycosidase-like_sf"/>
</dbReference>
<dbReference type="InterPro" id="IPR011613">
    <property type="entry name" value="GH15-like"/>
</dbReference>
<dbReference type="PANTHER" id="PTHR31616">
    <property type="entry name" value="TREHALASE"/>
    <property type="match status" value="1"/>
</dbReference>
<sequence>MPRDIPIGNGSLLILYDRTGLVRDLYFPSVGSENHAQGHVFRVGVWLNGVFSWIDENGWERTLDYEDDTLVARIQLINKALGIEIIMRDAVDFHENIYVREVTAGNLSSKFAELRLFFHNDFHIYGSEIGDTACYKPEEKGLLHYKGRRYFFVNALTGDGVGLSQFAVGVKEVKGLEGTWVDAADGILSGNTVAQGSVDSICAVHSKIPPGKKATVYYWMGACVDWKGVKRLNDLVVQRTPAYFIQRTADYWKLWLNRERMKLGDLPEPVGRLYARSLMILRTHINNNGAVIAACDSDILHFSRDTYCYMWPRDGALVAHALDVAGFPLPARRFFEFCGEIIGRSGYFLHKYNPDGSLASSWHPWVLEGKPHLPIQEDETGLVLWALWEHFQLYKDVEFIKPLYRRVIKSAADFMCEFIDKRTGLPLPSYDLWEEQSGVHSFTVAAVIAGLRAAGHFTSAFGEADLSDKYLKAADKMRDALTEYLYDSDAGRFLCSVSERLGVFTKEYRLDASLCAFFAFGIFPASDEKIVSTMKAMKDKLWCREGIGGMARYENDRYQSVVEPSPMIPGNPWIICTLWYAQYLIEKAKSRDELQESVFFLNWVAERALRSGTLAEQVNPFTGEPVSVSPLTWSHAAFIITVQRYLKKLGDMEKCPACGLSPVFHTAAGG</sequence>
<dbReference type="SUPFAM" id="SSF48208">
    <property type="entry name" value="Six-hairpin glycosidases"/>
    <property type="match status" value="1"/>
</dbReference>
<dbReference type="EC" id="3.2.1.3" evidence="2"/>
<dbReference type="Gene3D" id="1.50.10.10">
    <property type="match status" value="1"/>
</dbReference>
<name>A0A2U3QJS5_9BACT</name>
<reference evidence="3" key="1">
    <citation type="submission" date="2018-03" db="EMBL/GenBank/DDBJ databases">
        <authorList>
            <person name="Zecchin S."/>
        </authorList>
    </citation>
    <scope>NUCLEOTIDE SEQUENCE [LARGE SCALE GENOMIC DNA]</scope>
</reference>
<feature type="domain" description="GH15-like" evidence="1">
    <location>
        <begin position="273"/>
        <end position="641"/>
    </location>
</feature>
<dbReference type="EMBL" id="OUUY01000112">
    <property type="protein sequence ID" value="SPQ01639.1"/>
    <property type="molecule type" value="Genomic_DNA"/>
</dbReference>
<dbReference type="GO" id="GO:0005975">
    <property type="term" value="P:carbohydrate metabolic process"/>
    <property type="evidence" value="ECO:0007669"/>
    <property type="project" value="InterPro"/>
</dbReference>
<keyword evidence="2" id="KW-0326">Glycosidase</keyword>
<dbReference type="OrthoDB" id="3902805at2"/>
<dbReference type="Pfam" id="PF00723">
    <property type="entry name" value="Glyco_hydro_15"/>
    <property type="match status" value="1"/>
</dbReference>
<dbReference type="InterPro" id="IPR008928">
    <property type="entry name" value="6-hairpin_glycosidase_sf"/>
</dbReference>
<dbReference type="PANTHER" id="PTHR31616:SF13">
    <property type="entry name" value="GLUCAN 1,4-ALPHA-GLUCOSIDASE"/>
    <property type="match status" value="1"/>
</dbReference>
<evidence type="ECO:0000259" key="1">
    <source>
        <dbReference type="Pfam" id="PF00723"/>
    </source>
</evidence>
<dbReference type="AlphaFoldDB" id="A0A2U3QJS5"/>
<evidence type="ECO:0000313" key="3">
    <source>
        <dbReference type="Proteomes" id="UP000245125"/>
    </source>
</evidence>
<evidence type="ECO:0000313" key="2">
    <source>
        <dbReference type="EMBL" id="SPQ01639.1"/>
    </source>
</evidence>
<gene>
    <name evidence="2" type="ORF">NBG4_630009</name>
</gene>
<accession>A0A2U3QJS5</accession>
<keyword evidence="2" id="KW-0378">Hydrolase</keyword>
<dbReference type="Proteomes" id="UP000245125">
    <property type="component" value="Unassembled WGS sequence"/>
</dbReference>